<accession>A0A2S4HH97</accession>
<protein>
    <submittedName>
        <fullName evidence="1">Uncharacterized protein</fullName>
    </submittedName>
</protein>
<organism evidence="1 2">
    <name type="scientific">Zhongshania marina</name>
    <dbReference type="NCBI Taxonomy" id="2304603"/>
    <lineage>
        <taxon>Bacteria</taxon>
        <taxon>Pseudomonadati</taxon>
        <taxon>Pseudomonadota</taxon>
        <taxon>Gammaproteobacteria</taxon>
        <taxon>Cellvibrionales</taxon>
        <taxon>Spongiibacteraceae</taxon>
        <taxon>Zhongshania</taxon>
    </lineage>
</organism>
<comment type="caution">
    <text evidence="1">The sequence shown here is derived from an EMBL/GenBank/DDBJ whole genome shotgun (WGS) entry which is preliminary data.</text>
</comment>
<evidence type="ECO:0000313" key="1">
    <source>
        <dbReference type="EMBL" id="POP53368.1"/>
    </source>
</evidence>
<dbReference type="Proteomes" id="UP000237222">
    <property type="component" value="Unassembled WGS sequence"/>
</dbReference>
<dbReference type="EMBL" id="PQGG01000016">
    <property type="protein sequence ID" value="POP53368.1"/>
    <property type="molecule type" value="Genomic_DNA"/>
</dbReference>
<proteinExistence type="predicted"/>
<dbReference type="AlphaFoldDB" id="A0A2S4HH97"/>
<reference evidence="1 2" key="1">
    <citation type="submission" date="2018-01" db="EMBL/GenBank/DDBJ databases">
        <authorList>
            <person name="Yu X.-D."/>
        </authorList>
    </citation>
    <scope>NUCLEOTIDE SEQUENCE [LARGE SCALE GENOMIC DNA]</scope>
    <source>
        <strain evidence="1 2">ZX-21</strain>
    </source>
</reference>
<sequence length="63" mass="7483">MLAITSSSATRAYVVIERKETNAKMGSFYKIGLPSQLDETRNWFENNHRDFKYDTLYRQQPHQ</sequence>
<gene>
    <name evidence="1" type="ORF">C0068_06920</name>
</gene>
<evidence type="ECO:0000313" key="2">
    <source>
        <dbReference type="Proteomes" id="UP000237222"/>
    </source>
</evidence>
<name>A0A2S4HH97_9GAMM</name>